<reference evidence="1 2" key="1">
    <citation type="submission" date="2020-03" db="EMBL/GenBank/DDBJ databases">
        <title>Draft genome sequence of environmentally isolated violet-colored cultures.</title>
        <authorList>
            <person name="Wilson H.S."/>
        </authorList>
    </citation>
    <scope>NUCLEOTIDE SEQUENCE [LARGE SCALE GENOMIC DNA]</scope>
    <source>
        <strain evidence="1 2">HSC-16F04</strain>
    </source>
</reference>
<dbReference type="InterPro" id="IPR036696">
    <property type="entry name" value="YdfO-like_sf"/>
</dbReference>
<dbReference type="SUPFAM" id="SSF160419">
    <property type="entry name" value="YdfO-like"/>
    <property type="match status" value="1"/>
</dbReference>
<protein>
    <submittedName>
        <fullName evidence="1">DUF1398 family protein</fullName>
    </submittedName>
</protein>
<accession>A0ABX0KZ26</accession>
<dbReference type="EMBL" id="JAAOLX010000002">
    <property type="protein sequence ID" value="NHQ85488.1"/>
    <property type="molecule type" value="Genomic_DNA"/>
</dbReference>
<gene>
    <name evidence="1" type="ORF">HA050_05080</name>
</gene>
<evidence type="ECO:0000313" key="2">
    <source>
        <dbReference type="Proteomes" id="UP000712570"/>
    </source>
</evidence>
<proteinExistence type="predicted"/>
<keyword evidence="2" id="KW-1185">Reference proteome</keyword>
<evidence type="ECO:0000313" key="1">
    <source>
        <dbReference type="EMBL" id="NHQ85488.1"/>
    </source>
</evidence>
<comment type="caution">
    <text evidence="1">The sequence shown here is derived from an EMBL/GenBank/DDBJ whole genome shotgun (WGS) entry which is preliminary data.</text>
</comment>
<name>A0ABX0KZ26_9NEIS</name>
<dbReference type="Gene3D" id="3.30.1810.10">
    <property type="entry name" value="YdfO-like"/>
    <property type="match status" value="1"/>
</dbReference>
<organism evidence="1 2">
    <name type="scientific">Iodobacter violaceini</name>
    <dbReference type="NCBI Taxonomy" id="3044271"/>
    <lineage>
        <taxon>Bacteria</taxon>
        <taxon>Pseudomonadati</taxon>
        <taxon>Pseudomonadota</taxon>
        <taxon>Betaproteobacteria</taxon>
        <taxon>Neisseriales</taxon>
        <taxon>Chitinibacteraceae</taxon>
        <taxon>Iodobacter</taxon>
    </lineage>
</organism>
<dbReference type="RefSeq" id="WP_166822901.1">
    <property type="nucleotide sequence ID" value="NZ_JAAOLX010000002.1"/>
</dbReference>
<dbReference type="Proteomes" id="UP000712570">
    <property type="component" value="Unassembled WGS sequence"/>
</dbReference>
<sequence>MNANTICELARLTISGGLPFPEIVGRLIAEGVEYYHVDYVRLQFAFYGADGGVVVAPLTIEGLPEVASQLDGPQLRAAILDSQQNSQPFFRFSERAMEAGVQAYYVFLRGKRVSYLGRNGDCHVEWFPGAQHKDE</sequence>